<sequence>MFYARLVQFKLGKDNRMTAENIIKKYDKISRQLTGFRGSVYFFDDASGEYRALNYWDTKEHAEIANEKLFPSLVEDLQNITSSEPTYKYFEVFDPTDDIDLIKSHSIK</sequence>
<evidence type="ECO:0000313" key="2">
    <source>
        <dbReference type="Proteomes" id="UP000215224"/>
    </source>
</evidence>
<dbReference type="Proteomes" id="UP000215224">
    <property type="component" value="Chromosome"/>
</dbReference>
<evidence type="ECO:0008006" key="3">
    <source>
        <dbReference type="Google" id="ProtNLM"/>
    </source>
</evidence>
<gene>
    <name evidence="1" type="ORF">BC6307_03480</name>
</gene>
<dbReference type="EMBL" id="CP018866">
    <property type="protein sequence ID" value="AST90397.1"/>
    <property type="molecule type" value="Genomic_DNA"/>
</dbReference>
<keyword evidence="2" id="KW-1185">Reference proteome</keyword>
<proteinExistence type="predicted"/>
<dbReference type="KEGG" id="bcoh:BC6307_03480"/>
<protein>
    <recommendedName>
        <fullName evidence="3">ABM domain-containing protein</fullName>
    </recommendedName>
</protein>
<organism evidence="1 2">
    <name type="scientific">Sutcliffiella cohnii</name>
    <dbReference type="NCBI Taxonomy" id="33932"/>
    <lineage>
        <taxon>Bacteria</taxon>
        <taxon>Bacillati</taxon>
        <taxon>Bacillota</taxon>
        <taxon>Bacilli</taxon>
        <taxon>Bacillales</taxon>
        <taxon>Bacillaceae</taxon>
        <taxon>Sutcliffiella</taxon>
    </lineage>
</organism>
<accession>A0A223KM01</accession>
<name>A0A223KM01_9BACI</name>
<reference evidence="1 2" key="1">
    <citation type="submission" date="2016-12" db="EMBL/GenBank/DDBJ databases">
        <title>The whole genome sequencing and assembly of Bacillus cohnii DSM 6307T strain.</title>
        <authorList>
            <person name="Lee Y.-J."/>
            <person name="Yi H."/>
            <person name="Bahn Y.-S."/>
            <person name="Kim J.F."/>
            <person name="Lee D.-W."/>
        </authorList>
    </citation>
    <scope>NUCLEOTIDE SEQUENCE [LARGE SCALE GENOMIC DNA]</scope>
    <source>
        <strain evidence="1 2">DSM 6307</strain>
    </source>
</reference>
<dbReference type="AlphaFoldDB" id="A0A223KM01"/>
<dbReference type="RefSeq" id="WP_066416710.1">
    <property type="nucleotide sequence ID" value="NZ_CP018866.1"/>
</dbReference>
<evidence type="ECO:0000313" key="1">
    <source>
        <dbReference type="EMBL" id="AST90397.1"/>
    </source>
</evidence>